<protein>
    <submittedName>
        <fullName evidence="2">Putative secreted protein</fullName>
    </submittedName>
</protein>
<evidence type="ECO:0000256" key="1">
    <source>
        <dbReference type="SAM" id="SignalP"/>
    </source>
</evidence>
<organism evidence="2">
    <name type="scientific">Anopheles marajoara</name>
    <dbReference type="NCBI Taxonomy" id="58244"/>
    <lineage>
        <taxon>Eukaryota</taxon>
        <taxon>Metazoa</taxon>
        <taxon>Ecdysozoa</taxon>
        <taxon>Arthropoda</taxon>
        <taxon>Hexapoda</taxon>
        <taxon>Insecta</taxon>
        <taxon>Pterygota</taxon>
        <taxon>Neoptera</taxon>
        <taxon>Endopterygota</taxon>
        <taxon>Diptera</taxon>
        <taxon>Nematocera</taxon>
        <taxon>Culicoidea</taxon>
        <taxon>Culicidae</taxon>
        <taxon>Anophelinae</taxon>
        <taxon>Anopheles</taxon>
    </lineage>
</organism>
<evidence type="ECO:0000313" key="2">
    <source>
        <dbReference type="EMBL" id="MBW62767.1"/>
    </source>
</evidence>
<dbReference type="EMBL" id="GGFJ01013626">
    <property type="protein sequence ID" value="MBW62767.1"/>
    <property type="molecule type" value="Transcribed_RNA"/>
</dbReference>
<feature type="signal peptide" evidence="1">
    <location>
        <begin position="1"/>
        <end position="25"/>
    </location>
</feature>
<accession>A0A2M4CBR5</accession>
<reference evidence="2" key="1">
    <citation type="submission" date="2018-01" db="EMBL/GenBank/DDBJ databases">
        <title>An insight into the sialome of Amazonian anophelines.</title>
        <authorList>
            <person name="Ribeiro J.M."/>
            <person name="Scarpassa V."/>
            <person name="Calvo E."/>
        </authorList>
    </citation>
    <scope>NUCLEOTIDE SEQUENCE</scope>
    <source>
        <tissue evidence="2">Salivary glands</tissue>
    </source>
</reference>
<feature type="chain" id="PRO_5014649773" evidence="1">
    <location>
        <begin position="26"/>
        <end position="79"/>
    </location>
</feature>
<keyword evidence="1" id="KW-0732">Signal</keyword>
<dbReference type="AlphaFoldDB" id="A0A2M4CBR5"/>
<proteinExistence type="predicted"/>
<name>A0A2M4CBR5_9DIPT</name>
<sequence>MTMHDYGCRMILTLNLLLFISRCRTLSLSFWTSRAIPNRWLACDDQTSSVHFHPFNLFMNSIPPVTIELTFWVAIGLSQ</sequence>